<gene>
    <name evidence="1" type="ORF">HDA39_007914</name>
</gene>
<protein>
    <submittedName>
        <fullName evidence="1">Uncharacterized protein</fullName>
    </submittedName>
</protein>
<reference evidence="1 2" key="1">
    <citation type="submission" date="2020-08" db="EMBL/GenBank/DDBJ databases">
        <title>Sequencing the genomes of 1000 actinobacteria strains.</title>
        <authorList>
            <person name="Klenk H.-P."/>
        </authorList>
    </citation>
    <scope>NUCLEOTIDE SEQUENCE [LARGE SCALE GENOMIC DNA]</scope>
    <source>
        <strain evidence="1 2">DSM 28967</strain>
    </source>
</reference>
<evidence type="ECO:0000313" key="2">
    <source>
        <dbReference type="Proteomes" id="UP000549971"/>
    </source>
</evidence>
<keyword evidence="2" id="KW-1185">Reference proteome</keyword>
<dbReference type="EMBL" id="JACHMY010000001">
    <property type="protein sequence ID" value="MBB5841180.1"/>
    <property type="molecule type" value="Genomic_DNA"/>
</dbReference>
<dbReference type="RefSeq" id="WP_184804134.1">
    <property type="nucleotide sequence ID" value="NZ_JACHMY010000001.1"/>
</dbReference>
<proteinExistence type="predicted"/>
<comment type="caution">
    <text evidence="1">The sequence shown here is derived from an EMBL/GenBank/DDBJ whole genome shotgun (WGS) entry which is preliminary data.</text>
</comment>
<evidence type="ECO:0000313" key="1">
    <source>
        <dbReference type="EMBL" id="MBB5841180.1"/>
    </source>
</evidence>
<organism evidence="1 2">
    <name type="scientific">Kribbella italica</name>
    <dbReference type="NCBI Taxonomy" id="1540520"/>
    <lineage>
        <taxon>Bacteria</taxon>
        <taxon>Bacillati</taxon>
        <taxon>Actinomycetota</taxon>
        <taxon>Actinomycetes</taxon>
        <taxon>Propionibacteriales</taxon>
        <taxon>Kribbellaceae</taxon>
        <taxon>Kribbella</taxon>
    </lineage>
</organism>
<sequence>MRTKRRTAALSAGEDAQYCVFCEATVLFERVEAGDHPVDDPAGEWICVSCGSALLIGPPLQHLEHTA</sequence>
<accession>A0A7W9JG40</accession>
<dbReference type="AlphaFoldDB" id="A0A7W9JG40"/>
<dbReference type="Proteomes" id="UP000549971">
    <property type="component" value="Unassembled WGS sequence"/>
</dbReference>
<name>A0A7W9JG40_9ACTN</name>